<evidence type="ECO:0000313" key="1">
    <source>
        <dbReference type="EMBL" id="GAG52914.1"/>
    </source>
</evidence>
<protein>
    <submittedName>
        <fullName evidence="1">Uncharacterized protein</fullName>
    </submittedName>
</protein>
<comment type="caution">
    <text evidence="1">The sequence shown here is derived from an EMBL/GenBank/DDBJ whole genome shotgun (WGS) entry which is preliminary data.</text>
</comment>
<dbReference type="AlphaFoldDB" id="X0YAR4"/>
<reference evidence="1" key="1">
    <citation type="journal article" date="2014" name="Front. Microbiol.">
        <title>High frequency of phylogenetically diverse reductive dehalogenase-homologous genes in deep subseafloor sedimentary metagenomes.</title>
        <authorList>
            <person name="Kawai M."/>
            <person name="Futagami T."/>
            <person name="Toyoda A."/>
            <person name="Takaki Y."/>
            <person name="Nishi S."/>
            <person name="Hori S."/>
            <person name="Arai W."/>
            <person name="Tsubouchi T."/>
            <person name="Morono Y."/>
            <person name="Uchiyama I."/>
            <person name="Ito T."/>
            <person name="Fujiyama A."/>
            <person name="Inagaki F."/>
            <person name="Takami H."/>
        </authorList>
    </citation>
    <scope>NUCLEOTIDE SEQUENCE</scope>
    <source>
        <strain evidence="1">Expedition CK06-06</strain>
    </source>
</reference>
<name>X0YAR4_9ZZZZ</name>
<organism evidence="1">
    <name type="scientific">marine sediment metagenome</name>
    <dbReference type="NCBI Taxonomy" id="412755"/>
    <lineage>
        <taxon>unclassified sequences</taxon>
        <taxon>metagenomes</taxon>
        <taxon>ecological metagenomes</taxon>
    </lineage>
</organism>
<dbReference type="EMBL" id="BARS01052340">
    <property type="protein sequence ID" value="GAG52914.1"/>
    <property type="molecule type" value="Genomic_DNA"/>
</dbReference>
<gene>
    <name evidence="1" type="ORF">S01H1_77827</name>
</gene>
<sequence length="58" mass="6692">MSEMSMYETIADVPEDVTEPTCYGCGHLKDNKMVCMAYPDQKRYCQYTIMVMAIANRN</sequence>
<proteinExistence type="predicted"/>
<accession>X0YAR4</accession>